<evidence type="ECO:0000313" key="8">
    <source>
        <dbReference type="EMBL" id="WEK06175.1"/>
    </source>
</evidence>
<feature type="transmembrane region" description="Helical" evidence="5">
    <location>
        <begin position="109"/>
        <end position="126"/>
    </location>
</feature>
<dbReference type="GO" id="GO:0050136">
    <property type="term" value="F:NADH dehydrogenase (quinone) (non-electrogenic) activity"/>
    <property type="evidence" value="ECO:0007669"/>
    <property type="project" value="UniProtKB-UniRule"/>
</dbReference>
<dbReference type="InterPro" id="IPR010096">
    <property type="entry name" value="NADH-Q_OxRdtase_suN/2"/>
</dbReference>
<evidence type="ECO:0000256" key="1">
    <source>
        <dbReference type="ARBA" id="ARBA00004127"/>
    </source>
</evidence>
<dbReference type="EC" id="7.1.1.-" evidence="5"/>
<dbReference type="GO" id="GO:0042773">
    <property type="term" value="P:ATP synthesis coupled electron transport"/>
    <property type="evidence" value="ECO:0007669"/>
    <property type="project" value="InterPro"/>
</dbReference>
<protein>
    <recommendedName>
        <fullName evidence="5">NADH-quinone oxidoreductase subunit N</fullName>
        <ecNumber evidence="5">7.1.1.-</ecNumber>
    </recommendedName>
    <alternativeName>
        <fullName evidence="5">NADH dehydrogenase I subunit N</fullName>
    </alternativeName>
    <alternativeName>
        <fullName evidence="5">NDH-1 subunit N</fullName>
    </alternativeName>
</protein>
<comment type="catalytic activity">
    <reaction evidence="5">
        <text>a quinone + NADH + 5 H(+)(in) = a quinol + NAD(+) + 4 H(+)(out)</text>
        <dbReference type="Rhea" id="RHEA:57888"/>
        <dbReference type="ChEBI" id="CHEBI:15378"/>
        <dbReference type="ChEBI" id="CHEBI:24646"/>
        <dbReference type="ChEBI" id="CHEBI:57540"/>
        <dbReference type="ChEBI" id="CHEBI:57945"/>
        <dbReference type="ChEBI" id="CHEBI:132124"/>
    </reaction>
</comment>
<dbReference type="InterPro" id="IPR001750">
    <property type="entry name" value="ND/Mrp_TM"/>
</dbReference>
<dbReference type="GO" id="GO:0012505">
    <property type="term" value="C:endomembrane system"/>
    <property type="evidence" value="ECO:0007669"/>
    <property type="project" value="UniProtKB-SubCell"/>
</dbReference>
<dbReference type="NCBIfam" id="NF004440">
    <property type="entry name" value="PRK05777.1-3"/>
    <property type="match status" value="1"/>
</dbReference>
<dbReference type="PANTHER" id="PTHR22773">
    <property type="entry name" value="NADH DEHYDROGENASE"/>
    <property type="match status" value="1"/>
</dbReference>
<feature type="transmembrane region" description="Helical" evidence="5">
    <location>
        <begin position="204"/>
        <end position="229"/>
    </location>
</feature>
<dbReference type="NCBIfam" id="TIGR01770">
    <property type="entry name" value="NDH_I_N"/>
    <property type="match status" value="1"/>
</dbReference>
<keyword evidence="5" id="KW-0813">Transport</keyword>
<dbReference type="Proteomes" id="UP001217476">
    <property type="component" value="Chromosome"/>
</dbReference>
<keyword evidence="2 5" id="KW-0812">Transmembrane</keyword>
<feature type="transmembrane region" description="Helical" evidence="5">
    <location>
        <begin position="12"/>
        <end position="34"/>
    </location>
</feature>
<evidence type="ECO:0000256" key="5">
    <source>
        <dbReference type="HAMAP-Rule" id="MF_00445"/>
    </source>
</evidence>
<dbReference type="AlphaFoldDB" id="A0AAJ5VXX0"/>
<feature type="transmembrane region" description="Helical" evidence="5">
    <location>
        <begin position="79"/>
        <end position="97"/>
    </location>
</feature>
<dbReference type="GO" id="GO:0048038">
    <property type="term" value="F:quinone binding"/>
    <property type="evidence" value="ECO:0007669"/>
    <property type="project" value="UniProtKB-KW"/>
</dbReference>
<feature type="transmembrane region" description="Helical" evidence="5">
    <location>
        <begin position="327"/>
        <end position="348"/>
    </location>
</feature>
<keyword evidence="5" id="KW-0520">NAD</keyword>
<evidence type="ECO:0000256" key="2">
    <source>
        <dbReference type="ARBA" id="ARBA00022692"/>
    </source>
</evidence>
<comment type="subcellular location">
    <subcellularLocation>
        <location evidence="5">Cell membrane</location>
        <topology evidence="5">Multi-pass membrane protein</topology>
    </subcellularLocation>
    <subcellularLocation>
        <location evidence="1">Endomembrane system</location>
        <topology evidence="1">Multi-pass membrane protein</topology>
    </subcellularLocation>
    <subcellularLocation>
        <location evidence="6">Membrane</location>
        <topology evidence="6">Multi-pass membrane protein</topology>
    </subcellularLocation>
</comment>
<evidence type="ECO:0000256" key="6">
    <source>
        <dbReference type="RuleBase" id="RU000320"/>
    </source>
</evidence>
<keyword evidence="8" id="KW-0560">Oxidoreductase</keyword>
<feature type="transmembrane region" description="Helical" evidence="5">
    <location>
        <begin position="445"/>
        <end position="463"/>
    </location>
</feature>
<feature type="transmembrane region" description="Helical" evidence="5">
    <location>
        <begin position="41"/>
        <end position="59"/>
    </location>
</feature>
<keyword evidence="5" id="KW-0874">Quinone</keyword>
<feature type="transmembrane region" description="Helical" evidence="5">
    <location>
        <begin position="161"/>
        <end position="184"/>
    </location>
</feature>
<keyword evidence="3 5" id="KW-1133">Transmembrane helix</keyword>
<feature type="domain" description="NADH:quinone oxidoreductase/Mrp antiporter transmembrane" evidence="7">
    <location>
        <begin position="126"/>
        <end position="419"/>
    </location>
</feature>
<evidence type="ECO:0000313" key="9">
    <source>
        <dbReference type="Proteomes" id="UP001217476"/>
    </source>
</evidence>
<dbReference type="Pfam" id="PF00361">
    <property type="entry name" value="Proton_antipo_M"/>
    <property type="match status" value="1"/>
</dbReference>
<evidence type="ECO:0000256" key="3">
    <source>
        <dbReference type="ARBA" id="ARBA00022989"/>
    </source>
</evidence>
<organism evidence="8 9">
    <name type="scientific">Candidatus Devosia phytovorans</name>
    <dbReference type="NCBI Taxonomy" id="3121372"/>
    <lineage>
        <taxon>Bacteria</taxon>
        <taxon>Pseudomonadati</taxon>
        <taxon>Pseudomonadota</taxon>
        <taxon>Alphaproteobacteria</taxon>
        <taxon>Hyphomicrobiales</taxon>
        <taxon>Devosiaceae</taxon>
        <taxon>Devosia</taxon>
    </lineage>
</organism>
<accession>A0AAJ5VXX0</accession>
<proteinExistence type="inferred from homology"/>
<comment type="function">
    <text evidence="5">NDH-1 shuttles electrons from NADH, via FMN and iron-sulfur (Fe-S) centers, to quinones in the respiratory chain. The immediate electron acceptor for the enzyme in this species is believed to be ubiquinone. Couples the redox reaction to proton translocation (for every two electrons transferred, four hydrogen ions are translocated across the cytoplasmic membrane), and thus conserves the redox energy in a proton gradient.</text>
</comment>
<feature type="transmembrane region" description="Helical" evidence="5">
    <location>
        <begin position="274"/>
        <end position="293"/>
    </location>
</feature>
<dbReference type="EMBL" id="CP119312">
    <property type="protein sequence ID" value="WEK06175.1"/>
    <property type="molecule type" value="Genomic_DNA"/>
</dbReference>
<evidence type="ECO:0000256" key="4">
    <source>
        <dbReference type="ARBA" id="ARBA00023136"/>
    </source>
</evidence>
<dbReference type="GO" id="GO:0005886">
    <property type="term" value="C:plasma membrane"/>
    <property type="evidence" value="ECO:0007669"/>
    <property type="project" value="UniProtKB-SubCell"/>
</dbReference>
<keyword evidence="4 5" id="KW-0472">Membrane</keyword>
<comment type="similarity">
    <text evidence="5">Belongs to the complex I subunit 2 family.</text>
</comment>
<evidence type="ECO:0000259" key="7">
    <source>
        <dbReference type="Pfam" id="PF00361"/>
    </source>
</evidence>
<feature type="transmembrane region" description="Helical" evidence="5">
    <location>
        <begin position="404"/>
        <end position="425"/>
    </location>
</feature>
<keyword evidence="5" id="KW-1003">Cell membrane</keyword>
<keyword evidence="5" id="KW-0830">Ubiquinone</keyword>
<gene>
    <name evidence="5 8" type="primary">nuoN</name>
    <name evidence="8" type="ORF">P0Y65_07980</name>
</gene>
<reference evidence="8" key="1">
    <citation type="submission" date="2023-03" db="EMBL/GenBank/DDBJ databases">
        <title>Andean soil-derived lignocellulolytic bacterial consortium as a source of novel taxa and putative plastic-active enzymes.</title>
        <authorList>
            <person name="Diaz-Garcia L."/>
            <person name="Chuvochina M."/>
            <person name="Feuerriegel G."/>
            <person name="Bunk B."/>
            <person name="Sproer C."/>
            <person name="Streit W.R."/>
            <person name="Rodriguez L.M."/>
            <person name="Overmann J."/>
            <person name="Jimenez D.J."/>
        </authorList>
    </citation>
    <scope>NUCLEOTIDE SEQUENCE</scope>
    <source>
        <strain evidence="8">MAG 4196</strain>
    </source>
</reference>
<dbReference type="HAMAP" id="MF_00445">
    <property type="entry name" value="NDH1_NuoN_1"/>
    <property type="match status" value="1"/>
</dbReference>
<sequence>MNSDVTDFASLAPAYPEMLLAIGAIVLLLVGVVVSKEKSLLVSYGAVLLLLVVGALVLFAPAEGVLFNGVFIADSFARFMKVLVLGGSAFSLMLALPRAEEQGTHKFEYAILVLLATLGMMAMVSANDLMSLYVGLELQSLSLYVLAAIKRDDSRATEAGLKYFVLGALSSGMLLYGASMVYGFTGHTNLQDIVVAIASEERSIGLIFGMVFLLAGVAFKISAVPFHMWTPDVYEGAPTPVTAFFATAPKVAAMSLMVRLVMDTFQGITHDWQQVIIFLSIASMVLAAFAAIGQKSIKRLIAYSSIGHVGFALVGLSSGTQVGVEGVAIYMAIYVAMTVGLFACLLSLRTDAGQVETIDELAGAAQKRPFVAAVMAIIMFSLIGMPPLAGFFAKWHAFLAAIDAHLYVLAVIGVLASAVSAFYYLRVVKVMYFDEPVREFEVVPAELNIIMGVSAFLVVTYYFTVGSPLASFAHTAAGSLF</sequence>
<feature type="transmembrane region" description="Helical" evidence="5">
    <location>
        <begin position="369"/>
        <end position="392"/>
    </location>
</feature>
<feature type="transmembrane region" description="Helical" evidence="5">
    <location>
        <begin position="300"/>
        <end position="321"/>
    </location>
</feature>
<keyword evidence="5" id="KW-1278">Translocase</keyword>
<comment type="subunit">
    <text evidence="5">NDH-1 is composed of 14 different subunits. Subunits NuoA, H, J, K, L, M, N constitute the membrane sector of the complex.</text>
</comment>
<dbReference type="GO" id="GO:0008137">
    <property type="term" value="F:NADH dehydrogenase (ubiquinone) activity"/>
    <property type="evidence" value="ECO:0007669"/>
    <property type="project" value="InterPro"/>
</dbReference>
<name>A0AAJ5VXX0_9HYPH</name>